<evidence type="ECO:0000313" key="2">
    <source>
        <dbReference type="Proteomes" id="UP000288429"/>
    </source>
</evidence>
<comment type="caution">
    <text evidence="1">The sequence shown here is derived from an EMBL/GenBank/DDBJ whole genome shotgun (WGS) entry which is preliminary data.</text>
</comment>
<organism evidence="1 2">
    <name type="scientific">Fusarium ambrosium</name>
    <dbReference type="NCBI Taxonomy" id="131363"/>
    <lineage>
        <taxon>Eukaryota</taxon>
        <taxon>Fungi</taxon>
        <taxon>Dikarya</taxon>
        <taxon>Ascomycota</taxon>
        <taxon>Pezizomycotina</taxon>
        <taxon>Sordariomycetes</taxon>
        <taxon>Hypocreomycetidae</taxon>
        <taxon>Hypocreales</taxon>
        <taxon>Nectriaceae</taxon>
        <taxon>Fusarium</taxon>
        <taxon>Fusarium solani species complex</taxon>
    </lineage>
</organism>
<dbReference type="AlphaFoldDB" id="A0A428V2C9"/>
<evidence type="ECO:0000313" key="1">
    <source>
        <dbReference type="EMBL" id="RSM20693.1"/>
    </source>
</evidence>
<accession>A0A428V2C9</accession>
<dbReference type="EMBL" id="NIZV01000003">
    <property type="protein sequence ID" value="RSM20693.1"/>
    <property type="molecule type" value="Genomic_DNA"/>
</dbReference>
<protein>
    <submittedName>
        <fullName evidence="1">Uncharacterized protein</fullName>
    </submittedName>
</protein>
<reference evidence="1 2" key="1">
    <citation type="submission" date="2017-06" db="EMBL/GenBank/DDBJ databases">
        <title>Cmopartive genomic analysis of Ambrosia Fusariam Clade fungi.</title>
        <authorList>
            <person name="Stajich J.E."/>
            <person name="Carrillo J."/>
            <person name="Kijimoto T."/>
            <person name="Eskalen A."/>
            <person name="O'Donnell K."/>
            <person name="Kasson M."/>
        </authorList>
    </citation>
    <scope>NUCLEOTIDE SEQUENCE [LARGE SCALE GENOMIC DNA]</scope>
    <source>
        <strain evidence="1 2">NRRL 20438</strain>
    </source>
</reference>
<sequence length="53" mass="5978">MVPILSSKVARPIVESSRCDEEGNAVDRILAWIGDHAEIVNYQPTDINQVYYT</sequence>
<keyword evidence="2" id="KW-1185">Reference proteome</keyword>
<dbReference type="Proteomes" id="UP000288429">
    <property type="component" value="Unassembled WGS sequence"/>
</dbReference>
<gene>
    <name evidence="1" type="ORF">CDV31_000380</name>
</gene>
<proteinExistence type="predicted"/>
<name>A0A428V2C9_9HYPO</name>